<dbReference type="CDD" id="cd02440">
    <property type="entry name" value="AdoMet_MTases"/>
    <property type="match status" value="1"/>
</dbReference>
<dbReference type="InterPro" id="IPR041698">
    <property type="entry name" value="Methyltransf_25"/>
</dbReference>
<evidence type="ECO:0000256" key="1">
    <source>
        <dbReference type="ARBA" id="ARBA00022603"/>
    </source>
</evidence>
<feature type="region of interest" description="Disordered" evidence="3">
    <location>
        <begin position="229"/>
        <end position="253"/>
    </location>
</feature>
<gene>
    <name evidence="5" type="ORF">CTAYLR_009476</name>
</gene>
<name>A0AAD7UIG2_9STRA</name>
<evidence type="ECO:0000256" key="2">
    <source>
        <dbReference type="ARBA" id="ARBA00022679"/>
    </source>
</evidence>
<keyword evidence="2" id="KW-0808">Transferase</keyword>
<dbReference type="Pfam" id="PF13649">
    <property type="entry name" value="Methyltransf_25"/>
    <property type="match status" value="1"/>
</dbReference>
<evidence type="ECO:0000313" key="6">
    <source>
        <dbReference type="Proteomes" id="UP001230188"/>
    </source>
</evidence>
<dbReference type="EMBL" id="JAQMWT010000178">
    <property type="protein sequence ID" value="KAJ8608237.1"/>
    <property type="molecule type" value="Genomic_DNA"/>
</dbReference>
<sequence length="253" mass="27634">MRVVQFPKSEDEPLVAGEVAVSPRVEGRCVVEGPGEGEFAGRVRVSWEDGSVYHARRGSLQRLYDGLVVVARTEAFRALAAQVSREDAVLELGCSAGAATRLLVRRARTVVAVDKSKEMIRAAKDRAPGATFLQMDVLRDDAWDASEADVVFLDLGGVGALDHSATLLKRLLGRRDPRLVVVKSRELAACLAAAFHGDPVMHLVLADLLRAVFRQACLKAKRDTQIRVKDDHADEHNNNQDSGQLTMTTEPFP</sequence>
<reference evidence="5" key="1">
    <citation type="submission" date="2023-01" db="EMBL/GenBank/DDBJ databases">
        <title>Metagenome sequencing of chrysophaentin producing Chrysophaeum taylorii.</title>
        <authorList>
            <person name="Davison J."/>
            <person name="Bewley C."/>
        </authorList>
    </citation>
    <scope>NUCLEOTIDE SEQUENCE</scope>
    <source>
        <strain evidence="5">NIES-1699</strain>
    </source>
</reference>
<evidence type="ECO:0000259" key="4">
    <source>
        <dbReference type="Pfam" id="PF13649"/>
    </source>
</evidence>
<dbReference type="InterPro" id="IPR029063">
    <property type="entry name" value="SAM-dependent_MTases_sf"/>
</dbReference>
<dbReference type="Proteomes" id="UP001230188">
    <property type="component" value="Unassembled WGS sequence"/>
</dbReference>
<dbReference type="AlphaFoldDB" id="A0AAD7UIG2"/>
<feature type="compositionally biased region" description="Polar residues" evidence="3">
    <location>
        <begin position="239"/>
        <end position="253"/>
    </location>
</feature>
<dbReference type="GO" id="GO:0008168">
    <property type="term" value="F:methyltransferase activity"/>
    <property type="evidence" value="ECO:0007669"/>
    <property type="project" value="UniProtKB-KW"/>
</dbReference>
<dbReference type="GO" id="GO:0032259">
    <property type="term" value="P:methylation"/>
    <property type="evidence" value="ECO:0007669"/>
    <property type="project" value="UniProtKB-KW"/>
</dbReference>
<keyword evidence="1" id="KW-0489">Methyltransferase</keyword>
<comment type="caution">
    <text evidence="5">The sequence shown here is derived from an EMBL/GenBank/DDBJ whole genome shotgun (WGS) entry which is preliminary data.</text>
</comment>
<dbReference type="PANTHER" id="PTHR43861">
    <property type="entry name" value="TRANS-ACONITATE 2-METHYLTRANSFERASE-RELATED"/>
    <property type="match status" value="1"/>
</dbReference>
<organism evidence="5 6">
    <name type="scientific">Chrysophaeum taylorii</name>
    <dbReference type="NCBI Taxonomy" id="2483200"/>
    <lineage>
        <taxon>Eukaryota</taxon>
        <taxon>Sar</taxon>
        <taxon>Stramenopiles</taxon>
        <taxon>Ochrophyta</taxon>
        <taxon>Pelagophyceae</taxon>
        <taxon>Pelagomonadales</taxon>
        <taxon>Pelagomonadaceae</taxon>
        <taxon>Chrysophaeum</taxon>
    </lineage>
</organism>
<dbReference type="PANTHER" id="PTHR43861:SF1">
    <property type="entry name" value="TRANS-ACONITATE 2-METHYLTRANSFERASE"/>
    <property type="match status" value="1"/>
</dbReference>
<dbReference type="Gene3D" id="3.40.50.150">
    <property type="entry name" value="Vaccinia Virus protein VP39"/>
    <property type="match status" value="1"/>
</dbReference>
<feature type="domain" description="Methyltransferase" evidence="4">
    <location>
        <begin position="89"/>
        <end position="153"/>
    </location>
</feature>
<evidence type="ECO:0000256" key="3">
    <source>
        <dbReference type="SAM" id="MobiDB-lite"/>
    </source>
</evidence>
<evidence type="ECO:0000313" key="5">
    <source>
        <dbReference type="EMBL" id="KAJ8608237.1"/>
    </source>
</evidence>
<feature type="compositionally biased region" description="Basic and acidic residues" evidence="3">
    <location>
        <begin position="229"/>
        <end position="238"/>
    </location>
</feature>
<dbReference type="SUPFAM" id="SSF53335">
    <property type="entry name" value="S-adenosyl-L-methionine-dependent methyltransferases"/>
    <property type="match status" value="1"/>
</dbReference>
<protein>
    <recommendedName>
        <fullName evidence="4">Methyltransferase domain-containing protein</fullName>
    </recommendedName>
</protein>
<accession>A0AAD7UIG2</accession>
<keyword evidence="6" id="KW-1185">Reference proteome</keyword>
<proteinExistence type="predicted"/>